<dbReference type="EMBL" id="JBFDAA010000006">
    <property type="protein sequence ID" value="KAL1131363.1"/>
    <property type="molecule type" value="Genomic_DNA"/>
</dbReference>
<dbReference type="Proteomes" id="UP001558652">
    <property type="component" value="Unassembled WGS sequence"/>
</dbReference>
<gene>
    <name evidence="1" type="ORF">AAG570_010980</name>
</gene>
<organism evidence="1 2">
    <name type="scientific">Ranatra chinensis</name>
    <dbReference type="NCBI Taxonomy" id="642074"/>
    <lineage>
        <taxon>Eukaryota</taxon>
        <taxon>Metazoa</taxon>
        <taxon>Ecdysozoa</taxon>
        <taxon>Arthropoda</taxon>
        <taxon>Hexapoda</taxon>
        <taxon>Insecta</taxon>
        <taxon>Pterygota</taxon>
        <taxon>Neoptera</taxon>
        <taxon>Paraneoptera</taxon>
        <taxon>Hemiptera</taxon>
        <taxon>Heteroptera</taxon>
        <taxon>Panheteroptera</taxon>
        <taxon>Nepomorpha</taxon>
        <taxon>Nepidae</taxon>
        <taxon>Ranatrinae</taxon>
        <taxon>Ranatra</taxon>
    </lineage>
</organism>
<name>A0ABD0Z5L3_9HEMI</name>
<accession>A0ABD0Z5L3</accession>
<dbReference type="AlphaFoldDB" id="A0ABD0Z5L3"/>
<evidence type="ECO:0000313" key="2">
    <source>
        <dbReference type="Proteomes" id="UP001558652"/>
    </source>
</evidence>
<keyword evidence="2" id="KW-1185">Reference proteome</keyword>
<proteinExistence type="predicted"/>
<sequence length="128" mass="14307">MEWVGKNIPSKGHQQVLGHTTVERAASAEVGELACCDGISKLTNFDHYEPRSTQLADGYAIADLTIEPASISKGRPIWKSTDAFYLDGVNDHFHSFQEHTGQYLCLVPSNKLISMRRLRHDPGPFDHE</sequence>
<comment type="caution">
    <text evidence="1">The sequence shown here is derived from an EMBL/GenBank/DDBJ whole genome shotgun (WGS) entry which is preliminary data.</text>
</comment>
<evidence type="ECO:0000313" key="1">
    <source>
        <dbReference type="EMBL" id="KAL1131363.1"/>
    </source>
</evidence>
<protein>
    <submittedName>
        <fullName evidence="1">Uncharacterized protein</fullName>
    </submittedName>
</protein>
<reference evidence="1 2" key="1">
    <citation type="submission" date="2024-07" db="EMBL/GenBank/DDBJ databases">
        <title>Chromosome-level genome assembly of the water stick insect Ranatra chinensis (Heteroptera: Nepidae).</title>
        <authorList>
            <person name="Liu X."/>
        </authorList>
    </citation>
    <scope>NUCLEOTIDE SEQUENCE [LARGE SCALE GENOMIC DNA]</scope>
    <source>
        <strain evidence="1">Cailab_2021Rc</strain>
        <tissue evidence="1">Muscle</tissue>
    </source>
</reference>